<keyword evidence="7" id="KW-1185">Reference proteome</keyword>
<feature type="transmembrane region" description="Helical" evidence="5">
    <location>
        <begin position="174"/>
        <end position="192"/>
    </location>
</feature>
<keyword evidence="3 5" id="KW-1133">Transmembrane helix</keyword>
<sequence length="209" mass="22794">MALSKQEIGATVLTVIAILLEIFVLVSGTGNAPVLRDVFFTEVTWSNKFTRMGLWGSCYGEINSGVKECSVPTAPFKWSEAEGLGIKLSVDLPDSIYLAILILYWIAFLATCLAMQATVFTFFKRLPEFILMLVSLMATGALFIIFIIVVVTAAKFKNAATGEDVSSSIGNGTWLVLGAMLASGLSTVWYTFNCLCRRNRTTAFDDLKA</sequence>
<evidence type="ECO:0000256" key="4">
    <source>
        <dbReference type="ARBA" id="ARBA00023136"/>
    </source>
</evidence>
<comment type="subcellular location">
    <subcellularLocation>
        <location evidence="1">Membrane</location>
        <topology evidence="1">Multi-pass membrane protein</topology>
    </subcellularLocation>
</comment>
<reference evidence="6 7" key="1">
    <citation type="submission" date="2020-12" db="EMBL/GenBank/DDBJ databases">
        <title>Metabolic potential, ecology and presence of endohyphal bacteria is reflected in genomic diversity of Mucoromycotina.</title>
        <authorList>
            <person name="Muszewska A."/>
            <person name="Okrasinska A."/>
            <person name="Steczkiewicz K."/>
            <person name="Drgas O."/>
            <person name="Orlowska M."/>
            <person name="Perlinska-Lenart U."/>
            <person name="Aleksandrzak-Piekarczyk T."/>
            <person name="Szatraj K."/>
            <person name="Zielenkiewicz U."/>
            <person name="Pilsyk S."/>
            <person name="Malc E."/>
            <person name="Mieczkowski P."/>
            <person name="Kruszewska J.S."/>
            <person name="Biernat P."/>
            <person name="Pawlowska J."/>
        </authorList>
    </citation>
    <scope>NUCLEOTIDE SEQUENCE [LARGE SCALE GENOMIC DNA]</scope>
    <source>
        <strain evidence="6 7">CBS 142.35</strain>
    </source>
</reference>
<dbReference type="AlphaFoldDB" id="A0A8H7S486"/>
<protein>
    <submittedName>
        <fullName evidence="6">Uncharacterized protein</fullName>
    </submittedName>
</protein>
<feature type="transmembrane region" description="Helical" evidence="5">
    <location>
        <begin position="12"/>
        <end position="30"/>
    </location>
</feature>
<feature type="transmembrane region" description="Helical" evidence="5">
    <location>
        <begin position="130"/>
        <end position="154"/>
    </location>
</feature>
<evidence type="ECO:0000256" key="5">
    <source>
        <dbReference type="SAM" id="Phobius"/>
    </source>
</evidence>
<name>A0A8H7S486_9FUNG</name>
<feature type="transmembrane region" description="Helical" evidence="5">
    <location>
        <begin position="96"/>
        <end position="123"/>
    </location>
</feature>
<dbReference type="OrthoDB" id="2246011at2759"/>
<evidence type="ECO:0000256" key="1">
    <source>
        <dbReference type="ARBA" id="ARBA00004141"/>
    </source>
</evidence>
<dbReference type="EMBL" id="JAEPRB010000083">
    <property type="protein sequence ID" value="KAG2222416.1"/>
    <property type="molecule type" value="Genomic_DNA"/>
</dbReference>
<dbReference type="InterPro" id="IPR017974">
    <property type="entry name" value="Claudin_CS"/>
</dbReference>
<evidence type="ECO:0000313" key="6">
    <source>
        <dbReference type="EMBL" id="KAG2222416.1"/>
    </source>
</evidence>
<organism evidence="6 7">
    <name type="scientific">Circinella minor</name>
    <dbReference type="NCBI Taxonomy" id="1195481"/>
    <lineage>
        <taxon>Eukaryota</taxon>
        <taxon>Fungi</taxon>
        <taxon>Fungi incertae sedis</taxon>
        <taxon>Mucoromycota</taxon>
        <taxon>Mucoromycotina</taxon>
        <taxon>Mucoromycetes</taxon>
        <taxon>Mucorales</taxon>
        <taxon>Lichtheimiaceae</taxon>
        <taxon>Circinella</taxon>
    </lineage>
</organism>
<accession>A0A8H7S486</accession>
<dbReference type="Pfam" id="PF06687">
    <property type="entry name" value="SUR7"/>
    <property type="match status" value="1"/>
</dbReference>
<dbReference type="PROSITE" id="PS01346">
    <property type="entry name" value="CLAUDIN"/>
    <property type="match status" value="1"/>
</dbReference>
<proteinExistence type="predicted"/>
<comment type="caution">
    <text evidence="6">The sequence shown here is derived from an EMBL/GenBank/DDBJ whole genome shotgun (WGS) entry which is preliminary data.</text>
</comment>
<evidence type="ECO:0000256" key="3">
    <source>
        <dbReference type="ARBA" id="ARBA00022989"/>
    </source>
</evidence>
<evidence type="ECO:0000256" key="2">
    <source>
        <dbReference type="ARBA" id="ARBA00022692"/>
    </source>
</evidence>
<dbReference type="Proteomes" id="UP000646827">
    <property type="component" value="Unassembled WGS sequence"/>
</dbReference>
<dbReference type="GO" id="GO:0005886">
    <property type="term" value="C:plasma membrane"/>
    <property type="evidence" value="ECO:0007669"/>
    <property type="project" value="InterPro"/>
</dbReference>
<dbReference type="InterPro" id="IPR009571">
    <property type="entry name" value="SUR7/Rim9-like_fungi"/>
</dbReference>
<keyword evidence="4 5" id="KW-0472">Membrane</keyword>
<keyword evidence="2 5" id="KW-0812">Transmembrane</keyword>
<evidence type="ECO:0000313" key="7">
    <source>
        <dbReference type="Proteomes" id="UP000646827"/>
    </source>
</evidence>
<gene>
    <name evidence="6" type="ORF">INT45_009428</name>
</gene>